<organism evidence="2 3">
    <name type="scientific">Calocera viscosa (strain TUFC12733)</name>
    <dbReference type="NCBI Taxonomy" id="1330018"/>
    <lineage>
        <taxon>Eukaryota</taxon>
        <taxon>Fungi</taxon>
        <taxon>Dikarya</taxon>
        <taxon>Basidiomycota</taxon>
        <taxon>Agaricomycotina</taxon>
        <taxon>Dacrymycetes</taxon>
        <taxon>Dacrymycetales</taxon>
        <taxon>Dacrymycetaceae</taxon>
        <taxon>Calocera</taxon>
    </lineage>
</organism>
<keyword evidence="3" id="KW-1185">Reference proteome</keyword>
<dbReference type="Proteomes" id="UP000076738">
    <property type="component" value="Unassembled WGS sequence"/>
</dbReference>
<dbReference type="EMBL" id="KV417332">
    <property type="protein sequence ID" value="KZO90897.1"/>
    <property type="molecule type" value="Genomic_DNA"/>
</dbReference>
<keyword evidence="1" id="KW-1133">Transmembrane helix</keyword>
<evidence type="ECO:0000256" key="1">
    <source>
        <dbReference type="SAM" id="Phobius"/>
    </source>
</evidence>
<sequence length="157" mass="17695">MSMLSWLFDGDWTLAFSRLLVHNSAYNTYLVLVLCMAMYANHGGFRYTLMITVAHCAALIAMGWNLNLKVELILSTVNAGLMRELSKFRFDLDLPDVVLGPRATASSCIYLLSLLETIICMFVPKPSDPMRIDEAEPGALHHREHDAVPDVYRCREA</sequence>
<accession>A0A167GTN5</accession>
<evidence type="ECO:0000313" key="2">
    <source>
        <dbReference type="EMBL" id="KZO90897.1"/>
    </source>
</evidence>
<protein>
    <submittedName>
        <fullName evidence="2">Uncharacterized protein</fullName>
    </submittedName>
</protein>
<gene>
    <name evidence="2" type="ORF">CALVIDRAFT_542266</name>
</gene>
<keyword evidence="1" id="KW-0472">Membrane</keyword>
<feature type="transmembrane region" description="Helical" evidence="1">
    <location>
        <begin position="20"/>
        <end position="40"/>
    </location>
</feature>
<dbReference type="AlphaFoldDB" id="A0A167GTN5"/>
<feature type="transmembrane region" description="Helical" evidence="1">
    <location>
        <begin position="47"/>
        <end position="66"/>
    </location>
</feature>
<proteinExistence type="predicted"/>
<reference evidence="2 3" key="1">
    <citation type="journal article" date="2016" name="Mol. Biol. Evol.">
        <title>Comparative Genomics of Early-Diverging Mushroom-Forming Fungi Provides Insights into the Origins of Lignocellulose Decay Capabilities.</title>
        <authorList>
            <person name="Nagy L.G."/>
            <person name="Riley R."/>
            <person name="Tritt A."/>
            <person name="Adam C."/>
            <person name="Daum C."/>
            <person name="Floudas D."/>
            <person name="Sun H."/>
            <person name="Yadav J.S."/>
            <person name="Pangilinan J."/>
            <person name="Larsson K.H."/>
            <person name="Matsuura K."/>
            <person name="Barry K."/>
            <person name="Labutti K."/>
            <person name="Kuo R."/>
            <person name="Ohm R.A."/>
            <person name="Bhattacharya S.S."/>
            <person name="Shirouzu T."/>
            <person name="Yoshinaga Y."/>
            <person name="Martin F.M."/>
            <person name="Grigoriev I.V."/>
            <person name="Hibbett D.S."/>
        </authorList>
    </citation>
    <scope>NUCLEOTIDE SEQUENCE [LARGE SCALE GENOMIC DNA]</scope>
    <source>
        <strain evidence="2 3">TUFC12733</strain>
    </source>
</reference>
<name>A0A167GTN5_CALVF</name>
<keyword evidence="1" id="KW-0812">Transmembrane</keyword>
<evidence type="ECO:0000313" key="3">
    <source>
        <dbReference type="Proteomes" id="UP000076738"/>
    </source>
</evidence>